<keyword evidence="1" id="KW-0547">Nucleotide-binding</keyword>
<gene>
    <name evidence="1" type="primary">hisP_1</name>
    <name evidence="1" type="ORF">SGGMMB4_03750</name>
</gene>
<keyword evidence="1" id="KW-0067">ATP-binding</keyword>
<dbReference type="GO" id="GO:0005524">
    <property type="term" value="F:ATP binding"/>
    <property type="evidence" value="ECO:0007669"/>
    <property type="project" value="UniProtKB-KW"/>
</dbReference>
<evidence type="ECO:0000313" key="1">
    <source>
        <dbReference type="EMBL" id="CRL45732.1"/>
    </source>
</evidence>
<evidence type="ECO:0000313" key="2">
    <source>
        <dbReference type="Proteomes" id="UP000245838"/>
    </source>
</evidence>
<protein>
    <submittedName>
        <fullName evidence="1">Histidine transport ATP-binding protein HisP</fullName>
    </submittedName>
</protein>
<proteinExistence type="predicted"/>
<organism evidence="1 2">
    <name type="scientific">Sodalis glossinidius (strain morsitans)</name>
    <dbReference type="NCBI Taxonomy" id="343509"/>
    <lineage>
        <taxon>Bacteria</taxon>
        <taxon>Pseudomonadati</taxon>
        <taxon>Pseudomonadota</taxon>
        <taxon>Gammaproteobacteria</taxon>
        <taxon>Enterobacterales</taxon>
        <taxon>Bruguierivoracaceae</taxon>
        <taxon>Sodalis</taxon>
    </lineage>
</organism>
<name>A0A193QKN2_SODGM</name>
<dbReference type="EMBL" id="LN854557">
    <property type="protein sequence ID" value="CRL45732.1"/>
    <property type="molecule type" value="Genomic_DNA"/>
</dbReference>
<dbReference type="Proteomes" id="UP000245838">
    <property type="component" value="Chromosome sggmmb4_Chromosome"/>
</dbReference>
<reference evidence="1 2" key="1">
    <citation type="submission" date="2015-05" db="EMBL/GenBank/DDBJ databases">
        <authorList>
            <person name="Goodhead I."/>
        </authorList>
    </citation>
    <scope>NUCLEOTIDE SEQUENCE [LARGE SCALE GENOMIC DNA]</scope>
    <source>
        <strain evidence="2">morsitans</strain>
    </source>
</reference>
<accession>A0A193QKN2</accession>
<sequence length="54" mass="6152">MEFARYVSNHVIFLHQGVIEVQGPPSEVFGSPKSPRLQQFLWGPQVTASSVRRR</sequence>
<dbReference type="AlphaFoldDB" id="A0A193QKN2"/>